<proteinExistence type="predicted"/>
<sequence length="69" mass="7737">MSQSATTENLQEKVHDARGPLNRISMNAELIKLVLQNDMPKEKALEAIDKILLACQDCSEKLQNISDLK</sequence>
<gene>
    <name evidence="1" type="ORF">GCM10009114_31920</name>
</gene>
<comment type="caution">
    <text evidence="1">The sequence shown here is derived from an EMBL/GenBank/DDBJ whole genome shotgun (WGS) entry which is preliminary data.</text>
</comment>
<reference evidence="2" key="1">
    <citation type="journal article" date="2019" name="Int. J. Syst. Evol. Microbiol.">
        <title>The Global Catalogue of Microorganisms (GCM) 10K type strain sequencing project: providing services to taxonomists for standard genome sequencing and annotation.</title>
        <authorList>
            <consortium name="The Broad Institute Genomics Platform"/>
            <consortium name="The Broad Institute Genome Sequencing Center for Infectious Disease"/>
            <person name="Wu L."/>
            <person name="Ma J."/>
        </authorList>
    </citation>
    <scope>NUCLEOTIDE SEQUENCE [LARGE SCALE GENOMIC DNA]</scope>
    <source>
        <strain evidence="2">JCM 15896</strain>
    </source>
</reference>
<dbReference type="RefSeq" id="WP_343861782.1">
    <property type="nucleotide sequence ID" value="NZ_BAAAFD010000011.1"/>
</dbReference>
<keyword evidence="2" id="KW-1185">Reference proteome</keyword>
<protein>
    <recommendedName>
        <fullName evidence="3">Histidine kinase</fullName>
    </recommendedName>
</protein>
<accession>A0ABP3X0H0</accession>
<dbReference type="EMBL" id="BAAAFD010000011">
    <property type="protein sequence ID" value="GAA0859234.1"/>
    <property type="molecule type" value="Genomic_DNA"/>
</dbReference>
<organism evidence="1 2">
    <name type="scientific">Aliiglaciecola litoralis</name>
    <dbReference type="NCBI Taxonomy" id="582857"/>
    <lineage>
        <taxon>Bacteria</taxon>
        <taxon>Pseudomonadati</taxon>
        <taxon>Pseudomonadota</taxon>
        <taxon>Gammaproteobacteria</taxon>
        <taxon>Alteromonadales</taxon>
        <taxon>Alteromonadaceae</taxon>
        <taxon>Aliiglaciecola</taxon>
    </lineage>
</organism>
<name>A0ABP3X0H0_9ALTE</name>
<dbReference type="Proteomes" id="UP001500359">
    <property type="component" value="Unassembled WGS sequence"/>
</dbReference>
<evidence type="ECO:0008006" key="3">
    <source>
        <dbReference type="Google" id="ProtNLM"/>
    </source>
</evidence>
<evidence type="ECO:0000313" key="1">
    <source>
        <dbReference type="EMBL" id="GAA0859234.1"/>
    </source>
</evidence>
<evidence type="ECO:0000313" key="2">
    <source>
        <dbReference type="Proteomes" id="UP001500359"/>
    </source>
</evidence>